<proteinExistence type="inferred from homology"/>
<keyword evidence="16" id="KW-1185">Reference proteome</keyword>
<evidence type="ECO:0000256" key="3">
    <source>
        <dbReference type="ARBA" id="ARBA00009184"/>
    </source>
</evidence>
<evidence type="ECO:0000256" key="7">
    <source>
        <dbReference type="ARBA" id="ARBA00022723"/>
    </source>
</evidence>
<evidence type="ECO:0000256" key="10">
    <source>
        <dbReference type="ARBA" id="ARBA00023299"/>
    </source>
</evidence>
<feature type="active site" description="Nucleophile" evidence="14">
    <location>
        <position position="91"/>
    </location>
</feature>
<evidence type="ECO:0000256" key="2">
    <source>
        <dbReference type="ARBA" id="ARBA00005135"/>
    </source>
</evidence>
<evidence type="ECO:0000256" key="4">
    <source>
        <dbReference type="ARBA" id="ARBA00012640"/>
    </source>
</evidence>
<evidence type="ECO:0000256" key="11">
    <source>
        <dbReference type="ARBA" id="ARBA00031693"/>
    </source>
</evidence>
<dbReference type="NCBIfam" id="TIGR01488">
    <property type="entry name" value="HAD-SF-IB"/>
    <property type="match status" value="1"/>
</dbReference>
<dbReference type="GO" id="GO:0005737">
    <property type="term" value="C:cytoplasm"/>
    <property type="evidence" value="ECO:0007669"/>
    <property type="project" value="TreeGrafter"/>
</dbReference>
<dbReference type="InterPro" id="IPR050582">
    <property type="entry name" value="HAD-like_SerB"/>
</dbReference>
<comment type="cofactor">
    <cofactor evidence="1">
        <name>Mg(2+)</name>
        <dbReference type="ChEBI" id="CHEBI:18420"/>
    </cofactor>
</comment>
<comment type="catalytic activity">
    <reaction evidence="12">
        <text>O-phospho-L-serine + H2O = L-serine + phosphate</text>
        <dbReference type="Rhea" id="RHEA:21208"/>
        <dbReference type="ChEBI" id="CHEBI:15377"/>
        <dbReference type="ChEBI" id="CHEBI:33384"/>
        <dbReference type="ChEBI" id="CHEBI:43474"/>
        <dbReference type="ChEBI" id="CHEBI:57524"/>
        <dbReference type="EC" id="3.1.3.3"/>
    </reaction>
</comment>
<comment type="similarity">
    <text evidence="3">Belongs to the HAD-like hydrolase superfamily. SerB family.</text>
</comment>
<dbReference type="InterPro" id="IPR023214">
    <property type="entry name" value="HAD_sf"/>
</dbReference>
<dbReference type="PANTHER" id="PTHR43344">
    <property type="entry name" value="PHOSPHOSERINE PHOSPHATASE"/>
    <property type="match status" value="1"/>
</dbReference>
<evidence type="ECO:0000256" key="12">
    <source>
        <dbReference type="ARBA" id="ARBA00048138"/>
    </source>
</evidence>
<dbReference type="NCBIfam" id="TIGR00338">
    <property type="entry name" value="serB"/>
    <property type="match status" value="1"/>
</dbReference>
<evidence type="ECO:0000256" key="6">
    <source>
        <dbReference type="ARBA" id="ARBA00022605"/>
    </source>
</evidence>
<keyword evidence="7" id="KW-0479">Metal-binding</keyword>
<evidence type="ECO:0000313" key="16">
    <source>
        <dbReference type="Proteomes" id="UP000539372"/>
    </source>
</evidence>
<feature type="active site" description="Proton donor" evidence="14">
    <location>
        <position position="93"/>
    </location>
</feature>
<accession>A0A7Y0HG73</accession>
<dbReference type="SFLD" id="SFLDF00029">
    <property type="entry name" value="phosphoserine_phosphatase"/>
    <property type="match status" value="1"/>
</dbReference>
<dbReference type="SFLD" id="SFLDS00003">
    <property type="entry name" value="Haloacid_Dehalogenase"/>
    <property type="match status" value="1"/>
</dbReference>
<keyword evidence="10" id="KW-0718">Serine biosynthesis</keyword>
<dbReference type="InterPro" id="IPR036412">
    <property type="entry name" value="HAD-like_sf"/>
</dbReference>
<dbReference type="GO" id="GO:0006564">
    <property type="term" value="P:L-serine biosynthetic process"/>
    <property type="evidence" value="ECO:0007669"/>
    <property type="project" value="UniProtKB-KW"/>
</dbReference>
<dbReference type="SFLD" id="SFLDG01136">
    <property type="entry name" value="C1.6:_Phosphoserine_Phosphatas"/>
    <property type="match status" value="1"/>
</dbReference>
<keyword evidence="9" id="KW-0460">Magnesium</keyword>
<dbReference type="Pfam" id="PF00702">
    <property type="entry name" value="Hydrolase"/>
    <property type="match status" value="1"/>
</dbReference>
<dbReference type="UniPathway" id="UPA00135">
    <property type="reaction ID" value="UER00198"/>
</dbReference>
<evidence type="ECO:0000313" key="15">
    <source>
        <dbReference type="EMBL" id="NMM44617.1"/>
    </source>
</evidence>
<evidence type="ECO:0000256" key="5">
    <source>
        <dbReference type="ARBA" id="ARBA00015196"/>
    </source>
</evidence>
<evidence type="ECO:0000256" key="8">
    <source>
        <dbReference type="ARBA" id="ARBA00022801"/>
    </source>
</evidence>
<evidence type="ECO:0000256" key="1">
    <source>
        <dbReference type="ARBA" id="ARBA00001946"/>
    </source>
</evidence>
<dbReference type="SFLD" id="SFLDG01137">
    <property type="entry name" value="C1.6.1:_Phosphoserine_Phosphat"/>
    <property type="match status" value="1"/>
</dbReference>
<keyword evidence="6" id="KW-0028">Amino-acid biosynthesis</keyword>
<dbReference type="AlphaFoldDB" id="A0A7Y0HG73"/>
<dbReference type="EMBL" id="JABBNT010000002">
    <property type="protein sequence ID" value="NMM44617.1"/>
    <property type="molecule type" value="Genomic_DNA"/>
</dbReference>
<organism evidence="15 16">
    <name type="scientific">Pacificispira spongiicola</name>
    <dbReference type="NCBI Taxonomy" id="2729598"/>
    <lineage>
        <taxon>Bacteria</taxon>
        <taxon>Pseudomonadati</taxon>
        <taxon>Pseudomonadota</taxon>
        <taxon>Alphaproteobacteria</taxon>
        <taxon>Rhodospirillales</taxon>
        <taxon>Rhodospirillaceae</taxon>
        <taxon>Pacificispira</taxon>
    </lineage>
</organism>
<dbReference type="GO" id="GO:0000287">
    <property type="term" value="F:magnesium ion binding"/>
    <property type="evidence" value="ECO:0007669"/>
    <property type="project" value="TreeGrafter"/>
</dbReference>
<protein>
    <recommendedName>
        <fullName evidence="5">Phosphoserine phosphatase</fullName>
        <ecNumber evidence="4">3.1.3.3</ecNumber>
    </recommendedName>
    <alternativeName>
        <fullName evidence="11">O-phosphoserine phosphohydrolase</fullName>
    </alternativeName>
</protein>
<evidence type="ECO:0000256" key="9">
    <source>
        <dbReference type="ARBA" id="ARBA00022842"/>
    </source>
</evidence>
<dbReference type="Proteomes" id="UP000539372">
    <property type="component" value="Unassembled WGS sequence"/>
</dbReference>
<evidence type="ECO:0000256" key="13">
    <source>
        <dbReference type="ARBA" id="ARBA00048523"/>
    </source>
</evidence>
<comment type="catalytic activity">
    <reaction evidence="13">
        <text>O-phospho-D-serine + H2O = D-serine + phosphate</text>
        <dbReference type="Rhea" id="RHEA:24873"/>
        <dbReference type="ChEBI" id="CHEBI:15377"/>
        <dbReference type="ChEBI" id="CHEBI:35247"/>
        <dbReference type="ChEBI" id="CHEBI:43474"/>
        <dbReference type="ChEBI" id="CHEBI:58680"/>
        <dbReference type="EC" id="3.1.3.3"/>
    </reaction>
</comment>
<gene>
    <name evidence="15" type="primary">serB</name>
    <name evidence="15" type="ORF">HH303_09000</name>
</gene>
<comment type="caution">
    <text evidence="15">The sequence shown here is derived from an EMBL/GenBank/DDBJ whole genome shotgun (WGS) entry which is preliminary data.</text>
</comment>
<dbReference type="RefSeq" id="WP_169624936.1">
    <property type="nucleotide sequence ID" value="NZ_JABBNT010000002.1"/>
</dbReference>
<sequence>MLTVITLVADGDTTALTQDHIDAAKEAAHLTWAKPSDEIRWLAHGRAAEFHCNGADADRIAHALDASTGLDRIDRAVQPAENRRKRVLVADMDSTMIQIETLDTMAAELGIGEEVAEITTRSMAGEMDFVESLRARVDLLKGFEAAPAMAKVMDQVVHTSGAETAVKTMAANGCLCALVSGGFTFTTEVVHKALGFQQHAANTLEIDDNGLFTGGLTGPIVGRPTKLEILSALCERQSVDLSRAAAIGDGANDLDMLKAAGLGIGFYPKPIVRREARFRIEFTDMTTLAFYQGYGSEDFVS</sequence>
<name>A0A7Y0HG73_9PROT</name>
<comment type="pathway">
    <text evidence="2">Amino-acid biosynthesis; L-serine biosynthesis; L-serine from 3-phospho-D-glycerate: step 3/3.</text>
</comment>
<dbReference type="Gene3D" id="3.40.50.1000">
    <property type="entry name" value="HAD superfamily/HAD-like"/>
    <property type="match status" value="1"/>
</dbReference>
<dbReference type="GO" id="GO:0036424">
    <property type="term" value="F:L-phosphoserine phosphatase activity"/>
    <property type="evidence" value="ECO:0007669"/>
    <property type="project" value="InterPro"/>
</dbReference>
<dbReference type="EC" id="3.1.3.3" evidence="4"/>
<dbReference type="InterPro" id="IPR004469">
    <property type="entry name" value="PSP"/>
</dbReference>
<keyword evidence="8 15" id="KW-0378">Hydrolase</keyword>
<reference evidence="15 16" key="1">
    <citation type="submission" date="2020-04" db="EMBL/GenBank/DDBJ databases">
        <title>Rhodospirillaceae bacterium KN72 isolated from deep sea.</title>
        <authorList>
            <person name="Zhang D.-C."/>
        </authorList>
    </citation>
    <scope>NUCLEOTIDE SEQUENCE [LARGE SCALE GENOMIC DNA]</scope>
    <source>
        <strain evidence="15 16">KN72</strain>
    </source>
</reference>
<dbReference type="PANTHER" id="PTHR43344:SF2">
    <property type="entry name" value="PHOSPHOSERINE PHOSPHATASE"/>
    <property type="match status" value="1"/>
</dbReference>
<dbReference type="SUPFAM" id="SSF56784">
    <property type="entry name" value="HAD-like"/>
    <property type="match status" value="1"/>
</dbReference>
<evidence type="ECO:0000256" key="14">
    <source>
        <dbReference type="PIRSR" id="PIRSR604469-1"/>
    </source>
</evidence>